<keyword evidence="5" id="KW-1185">Reference proteome</keyword>
<dbReference type="InterPro" id="IPR031348">
    <property type="entry name" value="PigL_N"/>
</dbReference>
<feature type="compositionally biased region" description="Polar residues" evidence="1">
    <location>
        <begin position="288"/>
        <end position="300"/>
    </location>
</feature>
<accession>A0AAE0MBV4</accession>
<feature type="domain" description="Azaphilone pigments biosynthesis cluster protein L N-terminal" evidence="2">
    <location>
        <begin position="1"/>
        <end position="136"/>
    </location>
</feature>
<sequence>MDPLSITSAAFDLAMGIAKASIAILGFSRDVRDASNDLDAISAELEALTTILDSLGHGNSRATSASIPDELVVRVNDALDGCSTVVEQIEENMKKYKRNKVFSKTSWAVFGRDDTQRLRTSLAAYRMALSLGVHAISGTPGFAVKEDTTVIPDSVATIKLDTDDIFAHVNDIHLSGGARGNRKVEDCISDMAVLSSFAETTHLATITDTIDMGVDNQTGTSVERGNSPERQPRTTKGPSHHNATIVESEENDNGRGSPHSFHCADSKFSNTDNAALGNKLGGPDRPESSSSTTTGATDMQQPKEPGTRPELPERADAVTEVATRHPPRLEDSHPAAPQPDETVIFSAGLRSCDFFPNFEAIYNAEPYSENNCKVFWIESNPNNGSRLVITSQSNETLVNYHFLPGRPIFVQQSAYPNEFSAEYALFIDMSEEAYGITLLVPGTTVLLFEDADARINFYWAVTGMFAQDLDKNLSIIRLGHYDITTTRSSESLSSIALDLAGQKVWSHVWVLHWTPPVRTGASSSGESNTSTVPKMGLRIMVDAARRVYLVDRLNSAAPHLHFRLHVDAGQSLKHMLEHWLPPSAKTTTLLAPVGYSRTHEAITGALNFLSSEPTIRKFEFTSALELHRFQLELTGFEVLFDAFACDMTILTPIKKLRKYWPNARVQVVRRDGFGWLLAFPEFPETNFTGRTPLQVRMAGLKFFVLEDIDRVNNSTSKLPPATINLSRTNGDHFLSPLRSTALREDSPGFVCLERDPNEGGAKQFNINVKKQLDFDELLRVAATFKGTSVTKGTASAV</sequence>
<feature type="domain" description="DUF7613" evidence="3">
    <location>
        <begin position="522"/>
        <end position="634"/>
    </location>
</feature>
<evidence type="ECO:0000256" key="1">
    <source>
        <dbReference type="SAM" id="MobiDB-lite"/>
    </source>
</evidence>
<evidence type="ECO:0000259" key="2">
    <source>
        <dbReference type="Pfam" id="PF17111"/>
    </source>
</evidence>
<proteinExistence type="predicted"/>
<dbReference type="EMBL" id="JAUEDM010000002">
    <property type="protein sequence ID" value="KAK3326851.1"/>
    <property type="molecule type" value="Genomic_DNA"/>
</dbReference>
<feature type="compositionally biased region" description="Polar residues" evidence="1">
    <location>
        <begin position="215"/>
        <end position="224"/>
    </location>
</feature>
<evidence type="ECO:0000313" key="4">
    <source>
        <dbReference type="EMBL" id="KAK3326851.1"/>
    </source>
</evidence>
<evidence type="ECO:0008006" key="6">
    <source>
        <dbReference type="Google" id="ProtNLM"/>
    </source>
</evidence>
<dbReference type="Pfam" id="PF24588">
    <property type="entry name" value="DUF7613"/>
    <property type="match status" value="1"/>
</dbReference>
<dbReference type="AlphaFoldDB" id="A0AAE0MBV4"/>
<comment type="caution">
    <text evidence="4">The sequence shown here is derived from an EMBL/GenBank/DDBJ whole genome shotgun (WGS) entry which is preliminary data.</text>
</comment>
<protein>
    <recommendedName>
        <fullName evidence="6">Fungal N-terminal domain-containing protein</fullName>
    </recommendedName>
</protein>
<reference evidence="4" key="1">
    <citation type="journal article" date="2023" name="Mol. Phylogenet. Evol.">
        <title>Genome-scale phylogeny and comparative genomics of the fungal order Sordariales.</title>
        <authorList>
            <person name="Hensen N."/>
            <person name="Bonometti L."/>
            <person name="Westerberg I."/>
            <person name="Brannstrom I.O."/>
            <person name="Guillou S."/>
            <person name="Cros-Aarteil S."/>
            <person name="Calhoun S."/>
            <person name="Haridas S."/>
            <person name="Kuo A."/>
            <person name="Mondo S."/>
            <person name="Pangilinan J."/>
            <person name="Riley R."/>
            <person name="LaButti K."/>
            <person name="Andreopoulos B."/>
            <person name="Lipzen A."/>
            <person name="Chen C."/>
            <person name="Yan M."/>
            <person name="Daum C."/>
            <person name="Ng V."/>
            <person name="Clum A."/>
            <person name="Steindorff A."/>
            <person name="Ohm R.A."/>
            <person name="Martin F."/>
            <person name="Silar P."/>
            <person name="Natvig D.O."/>
            <person name="Lalanne C."/>
            <person name="Gautier V."/>
            <person name="Ament-Velasquez S.L."/>
            <person name="Kruys A."/>
            <person name="Hutchinson M.I."/>
            <person name="Powell A.J."/>
            <person name="Barry K."/>
            <person name="Miller A.N."/>
            <person name="Grigoriev I.V."/>
            <person name="Debuchy R."/>
            <person name="Gladieux P."/>
            <person name="Hiltunen Thoren M."/>
            <person name="Johannesson H."/>
        </authorList>
    </citation>
    <scope>NUCLEOTIDE SEQUENCE</scope>
    <source>
        <strain evidence="4">CBS 118394</strain>
    </source>
</reference>
<organism evidence="4 5">
    <name type="scientific">Apodospora peruviana</name>
    <dbReference type="NCBI Taxonomy" id="516989"/>
    <lineage>
        <taxon>Eukaryota</taxon>
        <taxon>Fungi</taxon>
        <taxon>Dikarya</taxon>
        <taxon>Ascomycota</taxon>
        <taxon>Pezizomycotina</taxon>
        <taxon>Sordariomycetes</taxon>
        <taxon>Sordariomycetidae</taxon>
        <taxon>Sordariales</taxon>
        <taxon>Lasiosphaeriaceae</taxon>
        <taxon>Apodospora</taxon>
    </lineage>
</organism>
<evidence type="ECO:0000313" key="5">
    <source>
        <dbReference type="Proteomes" id="UP001283341"/>
    </source>
</evidence>
<feature type="region of interest" description="Disordered" evidence="1">
    <location>
        <begin position="212"/>
        <end position="313"/>
    </location>
</feature>
<evidence type="ECO:0000259" key="3">
    <source>
        <dbReference type="Pfam" id="PF24588"/>
    </source>
</evidence>
<name>A0AAE0MBV4_9PEZI</name>
<dbReference type="Proteomes" id="UP001283341">
    <property type="component" value="Unassembled WGS sequence"/>
</dbReference>
<dbReference type="Pfam" id="PF17111">
    <property type="entry name" value="PigL_N"/>
    <property type="match status" value="1"/>
</dbReference>
<reference evidence="4" key="2">
    <citation type="submission" date="2023-06" db="EMBL/GenBank/DDBJ databases">
        <authorList>
            <consortium name="Lawrence Berkeley National Laboratory"/>
            <person name="Haridas S."/>
            <person name="Hensen N."/>
            <person name="Bonometti L."/>
            <person name="Westerberg I."/>
            <person name="Brannstrom I.O."/>
            <person name="Guillou S."/>
            <person name="Cros-Aarteil S."/>
            <person name="Calhoun S."/>
            <person name="Kuo A."/>
            <person name="Mondo S."/>
            <person name="Pangilinan J."/>
            <person name="Riley R."/>
            <person name="Labutti K."/>
            <person name="Andreopoulos B."/>
            <person name="Lipzen A."/>
            <person name="Chen C."/>
            <person name="Yanf M."/>
            <person name="Daum C."/>
            <person name="Ng V."/>
            <person name="Clum A."/>
            <person name="Steindorff A."/>
            <person name="Ohm R."/>
            <person name="Martin F."/>
            <person name="Silar P."/>
            <person name="Natvig D."/>
            <person name="Lalanne C."/>
            <person name="Gautier V."/>
            <person name="Ament-Velasquez S.L."/>
            <person name="Kruys A."/>
            <person name="Hutchinson M.I."/>
            <person name="Powell A.J."/>
            <person name="Barry K."/>
            <person name="Miller A.N."/>
            <person name="Grigoriev I.V."/>
            <person name="Debuchy R."/>
            <person name="Gladieux P."/>
            <person name="Thoren M.H."/>
            <person name="Johannesson H."/>
        </authorList>
    </citation>
    <scope>NUCLEOTIDE SEQUENCE</scope>
    <source>
        <strain evidence="4">CBS 118394</strain>
    </source>
</reference>
<dbReference type="InterPro" id="IPR056032">
    <property type="entry name" value="DUF7613"/>
</dbReference>
<gene>
    <name evidence="4" type="ORF">B0H66DRAFT_170088</name>
</gene>